<dbReference type="GO" id="GO:0009507">
    <property type="term" value="C:chloroplast"/>
    <property type="evidence" value="ECO:0007669"/>
    <property type="project" value="TreeGrafter"/>
</dbReference>
<feature type="repeat" description="PPR" evidence="3">
    <location>
        <begin position="211"/>
        <end position="245"/>
    </location>
</feature>
<dbReference type="Gene3D" id="1.25.40.10">
    <property type="entry name" value="Tetratricopeptide repeat domain"/>
    <property type="match status" value="2"/>
</dbReference>
<organism evidence="4 5">
    <name type="scientific">Anisodus tanguticus</name>
    <dbReference type="NCBI Taxonomy" id="243964"/>
    <lineage>
        <taxon>Eukaryota</taxon>
        <taxon>Viridiplantae</taxon>
        <taxon>Streptophyta</taxon>
        <taxon>Embryophyta</taxon>
        <taxon>Tracheophyta</taxon>
        <taxon>Spermatophyta</taxon>
        <taxon>Magnoliopsida</taxon>
        <taxon>eudicotyledons</taxon>
        <taxon>Gunneridae</taxon>
        <taxon>Pentapetalae</taxon>
        <taxon>asterids</taxon>
        <taxon>lamiids</taxon>
        <taxon>Solanales</taxon>
        <taxon>Solanaceae</taxon>
        <taxon>Solanoideae</taxon>
        <taxon>Hyoscyameae</taxon>
        <taxon>Anisodus</taxon>
    </lineage>
</organism>
<dbReference type="Pfam" id="PF01535">
    <property type="entry name" value="PPR"/>
    <property type="match status" value="3"/>
</dbReference>
<dbReference type="GO" id="GO:0031930">
    <property type="term" value="P:mitochondria-nucleus signaling pathway"/>
    <property type="evidence" value="ECO:0007669"/>
    <property type="project" value="TreeGrafter"/>
</dbReference>
<name>A0AAE1V370_9SOLA</name>
<evidence type="ECO:0000313" key="5">
    <source>
        <dbReference type="Proteomes" id="UP001291623"/>
    </source>
</evidence>
<accession>A0AAE1V370</accession>
<evidence type="ECO:0000256" key="2">
    <source>
        <dbReference type="ARBA" id="ARBA00022737"/>
    </source>
</evidence>
<evidence type="ECO:0008006" key="6">
    <source>
        <dbReference type="Google" id="ProtNLM"/>
    </source>
</evidence>
<dbReference type="PANTHER" id="PTHR47936:SF5">
    <property type="entry name" value="PENTACOTRIPEPTIDE-REPEAT REGION OF PRORP DOMAIN-CONTAINING PROTEIN"/>
    <property type="match status" value="1"/>
</dbReference>
<dbReference type="InterPro" id="IPR002885">
    <property type="entry name" value="PPR_rpt"/>
</dbReference>
<protein>
    <recommendedName>
        <fullName evidence="6">Pentatricopeptide repeat-containing protein</fullName>
    </recommendedName>
</protein>
<evidence type="ECO:0000313" key="4">
    <source>
        <dbReference type="EMBL" id="KAK4347049.1"/>
    </source>
</evidence>
<feature type="repeat" description="PPR" evidence="3">
    <location>
        <begin position="246"/>
        <end position="280"/>
    </location>
</feature>
<keyword evidence="2" id="KW-0677">Repeat</keyword>
<dbReference type="PANTHER" id="PTHR47936">
    <property type="entry name" value="PPR_LONG DOMAIN-CONTAINING PROTEIN"/>
    <property type="match status" value="1"/>
</dbReference>
<feature type="repeat" description="PPR" evidence="3">
    <location>
        <begin position="281"/>
        <end position="315"/>
    </location>
</feature>
<dbReference type="GO" id="GO:0010019">
    <property type="term" value="P:chloroplast-nucleus signaling pathway"/>
    <property type="evidence" value="ECO:0007669"/>
    <property type="project" value="TreeGrafter"/>
</dbReference>
<gene>
    <name evidence="4" type="ORF">RND71_033388</name>
</gene>
<dbReference type="Pfam" id="PF13041">
    <property type="entry name" value="PPR_2"/>
    <property type="match status" value="2"/>
</dbReference>
<dbReference type="Proteomes" id="UP001291623">
    <property type="component" value="Unassembled WGS sequence"/>
</dbReference>
<dbReference type="NCBIfam" id="TIGR00756">
    <property type="entry name" value="PPR"/>
    <property type="match status" value="5"/>
</dbReference>
<proteinExistence type="inferred from homology"/>
<comment type="similarity">
    <text evidence="1">Belongs to the PPR family. P subfamily.</text>
</comment>
<evidence type="ECO:0000256" key="1">
    <source>
        <dbReference type="ARBA" id="ARBA00007626"/>
    </source>
</evidence>
<dbReference type="EMBL" id="JAVYJV010000018">
    <property type="protein sequence ID" value="KAK4347049.1"/>
    <property type="molecule type" value="Genomic_DNA"/>
</dbReference>
<comment type="caution">
    <text evidence="4">The sequence shown here is derived from an EMBL/GenBank/DDBJ whole genome shotgun (WGS) entry which is preliminary data.</text>
</comment>
<dbReference type="SUPFAM" id="SSF81901">
    <property type="entry name" value="HCP-like"/>
    <property type="match status" value="1"/>
</dbReference>
<dbReference type="AlphaFoldDB" id="A0AAE1V370"/>
<feature type="repeat" description="PPR" evidence="3">
    <location>
        <begin position="176"/>
        <end position="210"/>
    </location>
</feature>
<keyword evidence="5" id="KW-1185">Reference proteome</keyword>
<reference evidence="4" key="1">
    <citation type="submission" date="2023-12" db="EMBL/GenBank/DDBJ databases">
        <title>Genome assembly of Anisodus tanguticus.</title>
        <authorList>
            <person name="Wang Y.-J."/>
        </authorList>
    </citation>
    <scope>NUCLEOTIDE SEQUENCE</scope>
    <source>
        <strain evidence="4">KB-2021</strain>
        <tissue evidence="4">Leaf</tissue>
    </source>
</reference>
<dbReference type="InterPro" id="IPR011990">
    <property type="entry name" value="TPR-like_helical_dom_sf"/>
</dbReference>
<evidence type="ECO:0000256" key="3">
    <source>
        <dbReference type="PROSITE-ProRule" id="PRU00708"/>
    </source>
</evidence>
<dbReference type="PROSITE" id="PS51375">
    <property type="entry name" value="PPR"/>
    <property type="match status" value="4"/>
</dbReference>
<sequence>MSSSSSSSLYRRLHGLFAQNHKVTVKLKTDNPKTTSLIKSIKPTSKLPPKQQLQTIVDNFKKSSESPEFRSHYGNYLTAIHLLGNNSSAIEDIFDHQKQYPEISNEFFVIRLILLYGTAKMHEQARKLFDEMPNLKCQQTVFSFNVLLEACIRAEKYDTVRELFRDLPEELSVVPDVVSYNTFIKALCKAGSLDYAVSVMDEMENQGIKPDKVTFNTLSKAYNESKKFSEAEDLWLLMQKKNVVADLGSYSFRLRVLVANNKVNEAIELFEEMGKKDIIPNAFCYNMMIKMYVDDRNWEEAKRWYDKMVENGRYPDNVTFEMLISFACDKDNLDFALELCKKAMDSKIHVHDATMQRVVNGLAEHSKLEEEKELGPNHLRDTG</sequence>